<accession>A0ABU3QNQ8</accession>
<comment type="caution">
    <text evidence="1">The sequence shown here is derived from an EMBL/GenBank/DDBJ whole genome shotgun (WGS) entry which is preliminary data.</text>
</comment>
<proteinExistence type="predicted"/>
<evidence type="ECO:0000313" key="1">
    <source>
        <dbReference type="EMBL" id="MDT9684391.1"/>
    </source>
</evidence>
<organism evidence="1 2">
    <name type="scientific">Streptomyces tamarix</name>
    <dbReference type="NCBI Taxonomy" id="3078565"/>
    <lineage>
        <taxon>Bacteria</taxon>
        <taxon>Bacillati</taxon>
        <taxon>Actinomycetota</taxon>
        <taxon>Actinomycetes</taxon>
        <taxon>Kitasatosporales</taxon>
        <taxon>Streptomycetaceae</taxon>
        <taxon>Streptomyces</taxon>
    </lineage>
</organism>
<reference evidence="1 2" key="1">
    <citation type="submission" date="2023-09" db="EMBL/GenBank/DDBJ databases">
        <title>Streptomyces sp. nov.: A antagonism against Alternaria gaisen Producing Streptochlin, Isolated from Tamarix root soil.</title>
        <authorList>
            <person name="Chen Y."/>
        </authorList>
    </citation>
    <scope>NUCLEOTIDE SEQUENCE [LARGE SCALE GENOMIC DNA]</scope>
    <source>
        <strain evidence="1 2">TRM76323</strain>
    </source>
</reference>
<keyword evidence="2" id="KW-1185">Reference proteome</keyword>
<evidence type="ECO:0008006" key="3">
    <source>
        <dbReference type="Google" id="ProtNLM"/>
    </source>
</evidence>
<sequence length="51" mass="5415">MPETLELSDLDSLIDDLDERITETDLPEAQATSEGCSVLCTIIICGSAACL</sequence>
<dbReference type="Proteomes" id="UP001250181">
    <property type="component" value="Unassembled WGS sequence"/>
</dbReference>
<dbReference type="RefSeq" id="WP_315879445.1">
    <property type="nucleotide sequence ID" value="NZ_JAWCTQ010000026.1"/>
</dbReference>
<name>A0ABU3QNQ8_9ACTN</name>
<dbReference type="EMBL" id="JAWCTQ010000026">
    <property type="protein sequence ID" value="MDT9684391.1"/>
    <property type="molecule type" value="Genomic_DNA"/>
</dbReference>
<gene>
    <name evidence="1" type="ORF">RND61_20380</name>
</gene>
<protein>
    <recommendedName>
        <fullName evidence="3">Lantibiotic</fullName>
    </recommendedName>
</protein>
<evidence type="ECO:0000313" key="2">
    <source>
        <dbReference type="Proteomes" id="UP001250181"/>
    </source>
</evidence>